<proteinExistence type="inferred from homology"/>
<dbReference type="Pfam" id="PF03466">
    <property type="entry name" value="LysR_substrate"/>
    <property type="match status" value="1"/>
</dbReference>
<dbReference type="InterPro" id="IPR005119">
    <property type="entry name" value="LysR_subst-bd"/>
</dbReference>
<dbReference type="SUPFAM" id="SSF46785">
    <property type="entry name" value="Winged helix' DNA-binding domain"/>
    <property type="match status" value="1"/>
</dbReference>
<evidence type="ECO:0000259" key="5">
    <source>
        <dbReference type="PROSITE" id="PS50931"/>
    </source>
</evidence>
<dbReference type="InterPro" id="IPR000847">
    <property type="entry name" value="LysR_HTH_N"/>
</dbReference>
<protein>
    <submittedName>
        <fullName evidence="6">LysR family transcriptional regulator</fullName>
    </submittedName>
</protein>
<dbReference type="PROSITE" id="PS50931">
    <property type="entry name" value="HTH_LYSR"/>
    <property type="match status" value="1"/>
</dbReference>
<dbReference type="PANTHER" id="PTHR30346">
    <property type="entry name" value="TRANSCRIPTIONAL DUAL REGULATOR HCAR-RELATED"/>
    <property type="match status" value="1"/>
</dbReference>
<feature type="domain" description="HTH lysR-type" evidence="5">
    <location>
        <begin position="1"/>
        <end position="56"/>
    </location>
</feature>
<accession>A0ABZ2QFD1</accession>
<comment type="similarity">
    <text evidence="1">Belongs to the LysR transcriptional regulatory family.</text>
</comment>
<keyword evidence="4" id="KW-0804">Transcription</keyword>
<dbReference type="Proteomes" id="UP001626628">
    <property type="component" value="Chromosome"/>
</dbReference>
<reference evidence="6 7" key="1">
    <citation type="submission" date="2024-03" db="EMBL/GenBank/DDBJ databases">
        <title>The complete genome of Streptomyces sirii sp.nov.</title>
        <authorList>
            <person name="Zakalyukina Y.V."/>
            <person name="Belik A.R."/>
            <person name="Biryukov M.V."/>
            <person name="Baturina O.A."/>
            <person name="Kabilov M.R."/>
        </authorList>
    </citation>
    <scope>NUCLEOTIDE SEQUENCE [LARGE SCALE GENOMIC DNA]</scope>
    <source>
        <strain evidence="6 7">BP-8</strain>
    </source>
</reference>
<sequence length="305" mass="32284">MDPHLLRTFVAVLEHRSFSHAASTLGYTQSAVSQHIAALEADLGTRLVERRPVSPTAAGARLMEHAPALLLRLDAARADLARLHHARPTRLTLACSPAALNPAVARTLAQLRAAADPLDLHVQILGRETVVQNVLTARADLGLVDGVAAPSDPLPLPDLGPASTLATAEQPLAVLFPDGHPLARRRSVRLTDLSQAQWIDAPDSALPLDRLRAVCRTDGFRPRIRHRGTDLLGLAALAAAGHGLTALPLPLAATLPDVTAVPVAEPRLVHRTELLHAAHPTDTARQLAELLTAGSTEAAPVRLLS</sequence>
<dbReference type="PANTHER" id="PTHR30346:SF29">
    <property type="entry name" value="LYSR SUBSTRATE-BINDING"/>
    <property type="match status" value="1"/>
</dbReference>
<keyword evidence="7" id="KW-1185">Reference proteome</keyword>
<organism evidence="6 7">
    <name type="scientific">Streptomyces sirii</name>
    <dbReference type="NCBI Taxonomy" id="3127701"/>
    <lineage>
        <taxon>Bacteria</taxon>
        <taxon>Bacillati</taxon>
        <taxon>Actinomycetota</taxon>
        <taxon>Actinomycetes</taxon>
        <taxon>Kitasatosporales</taxon>
        <taxon>Streptomycetaceae</taxon>
        <taxon>Streptomyces</taxon>
    </lineage>
</organism>
<evidence type="ECO:0000256" key="3">
    <source>
        <dbReference type="ARBA" id="ARBA00023125"/>
    </source>
</evidence>
<evidence type="ECO:0000313" key="7">
    <source>
        <dbReference type="Proteomes" id="UP001626628"/>
    </source>
</evidence>
<dbReference type="CDD" id="cd05466">
    <property type="entry name" value="PBP2_LTTR_substrate"/>
    <property type="match status" value="1"/>
</dbReference>
<dbReference type="InterPro" id="IPR036390">
    <property type="entry name" value="WH_DNA-bd_sf"/>
</dbReference>
<dbReference type="Gene3D" id="1.10.10.10">
    <property type="entry name" value="Winged helix-like DNA-binding domain superfamily/Winged helix DNA-binding domain"/>
    <property type="match status" value="1"/>
</dbReference>
<evidence type="ECO:0000256" key="2">
    <source>
        <dbReference type="ARBA" id="ARBA00023015"/>
    </source>
</evidence>
<dbReference type="EMBL" id="CP147982">
    <property type="protein sequence ID" value="WXK75224.1"/>
    <property type="molecule type" value="Genomic_DNA"/>
</dbReference>
<gene>
    <name evidence="6" type="ORF">WAB15_04130</name>
</gene>
<evidence type="ECO:0000256" key="4">
    <source>
        <dbReference type="ARBA" id="ARBA00023163"/>
    </source>
</evidence>
<dbReference type="Pfam" id="PF00126">
    <property type="entry name" value="HTH_1"/>
    <property type="match status" value="1"/>
</dbReference>
<dbReference type="Gene3D" id="3.40.190.290">
    <property type="match status" value="1"/>
</dbReference>
<dbReference type="RefSeq" id="WP_407285366.1">
    <property type="nucleotide sequence ID" value="NZ_CP147982.1"/>
</dbReference>
<evidence type="ECO:0000256" key="1">
    <source>
        <dbReference type="ARBA" id="ARBA00009437"/>
    </source>
</evidence>
<name>A0ABZ2QFD1_9ACTN</name>
<keyword evidence="2" id="KW-0805">Transcription regulation</keyword>
<dbReference type="InterPro" id="IPR036388">
    <property type="entry name" value="WH-like_DNA-bd_sf"/>
</dbReference>
<dbReference type="PRINTS" id="PR00039">
    <property type="entry name" value="HTHLYSR"/>
</dbReference>
<keyword evidence="3" id="KW-0238">DNA-binding</keyword>
<evidence type="ECO:0000313" key="6">
    <source>
        <dbReference type="EMBL" id="WXK75224.1"/>
    </source>
</evidence>
<dbReference type="SUPFAM" id="SSF53850">
    <property type="entry name" value="Periplasmic binding protein-like II"/>
    <property type="match status" value="1"/>
</dbReference>